<reference evidence="2" key="1">
    <citation type="submission" date="2021-03" db="EMBL/GenBank/DDBJ databases">
        <authorList>
            <person name="Tagirdzhanova G."/>
        </authorList>
    </citation>
    <scope>NUCLEOTIDE SEQUENCE</scope>
</reference>
<evidence type="ECO:0000313" key="3">
    <source>
        <dbReference type="Proteomes" id="UP000664203"/>
    </source>
</evidence>
<keyword evidence="3" id="KW-1185">Reference proteome</keyword>
<feature type="compositionally biased region" description="Polar residues" evidence="1">
    <location>
        <begin position="111"/>
        <end position="121"/>
    </location>
</feature>
<dbReference type="Proteomes" id="UP000664203">
    <property type="component" value="Unassembled WGS sequence"/>
</dbReference>
<dbReference type="OrthoDB" id="5399305at2759"/>
<evidence type="ECO:0000313" key="2">
    <source>
        <dbReference type="EMBL" id="CAF9938958.1"/>
    </source>
</evidence>
<feature type="compositionally biased region" description="Basic and acidic residues" evidence="1">
    <location>
        <begin position="292"/>
        <end position="317"/>
    </location>
</feature>
<name>A0A8H3PEN0_9LECA</name>
<dbReference type="AlphaFoldDB" id="A0A8H3PEN0"/>
<organism evidence="2 3">
    <name type="scientific">Alectoria fallacina</name>
    <dbReference type="NCBI Taxonomy" id="1903189"/>
    <lineage>
        <taxon>Eukaryota</taxon>
        <taxon>Fungi</taxon>
        <taxon>Dikarya</taxon>
        <taxon>Ascomycota</taxon>
        <taxon>Pezizomycotina</taxon>
        <taxon>Lecanoromycetes</taxon>
        <taxon>OSLEUM clade</taxon>
        <taxon>Lecanoromycetidae</taxon>
        <taxon>Lecanorales</taxon>
        <taxon>Lecanorineae</taxon>
        <taxon>Parmeliaceae</taxon>
        <taxon>Alectoria</taxon>
    </lineage>
</organism>
<feature type="region of interest" description="Disordered" evidence="1">
    <location>
        <begin position="97"/>
        <end position="151"/>
    </location>
</feature>
<feature type="region of interest" description="Disordered" evidence="1">
    <location>
        <begin position="231"/>
        <end position="254"/>
    </location>
</feature>
<feature type="region of interest" description="Disordered" evidence="1">
    <location>
        <begin position="290"/>
        <end position="317"/>
    </location>
</feature>
<dbReference type="CDD" id="cd00167">
    <property type="entry name" value="SANT"/>
    <property type="match status" value="1"/>
</dbReference>
<sequence>MSYAPTQKPLMVKANSAADSQTLRAPIVHRHRKTVSTGGGRAWSDAEEAYLIETREHKMPYKHIASQLKKTELACRLHYHQLSFGSKSRRISQVPVNAYEQSSAPPPAQSRGETPQRQLPSFSPPASSPETMEYSPSESSCPTPQSHKLILPKPVPSIHRRISDTQSLRLVTQDMDRMQEGQHVDMAKLDRIHDAHRLNFWSTIARNYGCNLSPATLEEAWCRSHGLSNSKFPPTPRGSPHESQAPSNILSGAPFSAVTDSSKGFTPINSEASNSKPIVPKQNSFAISSLLTEDREVRSPGREKKLEDAEMTVKREI</sequence>
<protein>
    <recommendedName>
        <fullName evidence="4">Myb-like domain-containing protein</fullName>
    </recommendedName>
</protein>
<feature type="compositionally biased region" description="Polar residues" evidence="1">
    <location>
        <begin position="128"/>
        <end position="146"/>
    </location>
</feature>
<feature type="compositionally biased region" description="Polar residues" evidence="1">
    <location>
        <begin position="241"/>
        <end position="250"/>
    </location>
</feature>
<dbReference type="EMBL" id="CAJPDR010000533">
    <property type="protein sequence ID" value="CAF9938958.1"/>
    <property type="molecule type" value="Genomic_DNA"/>
</dbReference>
<dbReference type="InterPro" id="IPR001005">
    <property type="entry name" value="SANT/Myb"/>
</dbReference>
<evidence type="ECO:0000256" key="1">
    <source>
        <dbReference type="SAM" id="MobiDB-lite"/>
    </source>
</evidence>
<gene>
    <name evidence="2" type="ORF">ALECFALPRED_007934</name>
</gene>
<accession>A0A8H3PEN0</accession>
<proteinExistence type="predicted"/>
<evidence type="ECO:0008006" key="4">
    <source>
        <dbReference type="Google" id="ProtNLM"/>
    </source>
</evidence>
<comment type="caution">
    <text evidence="2">The sequence shown here is derived from an EMBL/GenBank/DDBJ whole genome shotgun (WGS) entry which is preliminary data.</text>
</comment>